<proteinExistence type="predicted"/>
<evidence type="ECO:0000313" key="2">
    <source>
        <dbReference type="Proteomes" id="UP001500975"/>
    </source>
</evidence>
<keyword evidence="2" id="KW-1185">Reference proteome</keyword>
<dbReference type="Proteomes" id="UP001500975">
    <property type="component" value="Unassembled WGS sequence"/>
</dbReference>
<accession>A0ABP8IBJ7</accession>
<evidence type="ECO:0000313" key="1">
    <source>
        <dbReference type="EMBL" id="GAA4355139.1"/>
    </source>
</evidence>
<reference evidence="2" key="1">
    <citation type="journal article" date="2019" name="Int. J. Syst. Evol. Microbiol.">
        <title>The Global Catalogue of Microorganisms (GCM) 10K type strain sequencing project: providing services to taxonomists for standard genome sequencing and annotation.</title>
        <authorList>
            <consortium name="The Broad Institute Genomics Platform"/>
            <consortium name="The Broad Institute Genome Sequencing Center for Infectious Disease"/>
            <person name="Wu L."/>
            <person name="Ma J."/>
        </authorList>
    </citation>
    <scope>NUCLEOTIDE SEQUENCE [LARGE SCALE GENOMIC DNA]</scope>
    <source>
        <strain evidence="2">JCM 17804</strain>
    </source>
</reference>
<protein>
    <submittedName>
        <fullName evidence="1">Uncharacterized protein</fullName>
    </submittedName>
</protein>
<sequence>MCALHDPRPVQNCRGVRCARRGGRADGALGRDLFPEHGHALVVVGLVVLEAWRSRVAIARSAALRCFWRLITMVLQGTQKRLPKEPLDSQAVRAVRGAG</sequence>
<gene>
    <name evidence="1" type="ORF">GCM10023165_46970</name>
</gene>
<dbReference type="EMBL" id="BAABGJ010000080">
    <property type="protein sequence ID" value="GAA4355139.1"/>
    <property type="molecule type" value="Genomic_DNA"/>
</dbReference>
<comment type="caution">
    <text evidence="1">The sequence shown here is derived from an EMBL/GenBank/DDBJ whole genome shotgun (WGS) entry which is preliminary data.</text>
</comment>
<organism evidence="1 2">
    <name type="scientific">Variovorax defluvii</name>
    <dbReference type="NCBI Taxonomy" id="913761"/>
    <lineage>
        <taxon>Bacteria</taxon>
        <taxon>Pseudomonadati</taxon>
        <taxon>Pseudomonadota</taxon>
        <taxon>Betaproteobacteria</taxon>
        <taxon>Burkholderiales</taxon>
        <taxon>Comamonadaceae</taxon>
        <taxon>Variovorax</taxon>
    </lineage>
</organism>
<name>A0ABP8IBJ7_9BURK</name>